<dbReference type="SUPFAM" id="SSF56935">
    <property type="entry name" value="Porins"/>
    <property type="match status" value="1"/>
</dbReference>
<dbReference type="PANTHER" id="PTHR30069:SF29">
    <property type="entry name" value="HEMOGLOBIN AND HEMOGLOBIN-HAPTOGLOBIN-BINDING PROTEIN 1-RELATED"/>
    <property type="match status" value="1"/>
</dbReference>
<dbReference type="InterPro" id="IPR000531">
    <property type="entry name" value="Beta-barrel_TonB"/>
</dbReference>
<dbReference type="Gene3D" id="2.40.170.20">
    <property type="entry name" value="TonB-dependent receptor, beta-barrel domain"/>
    <property type="match status" value="1"/>
</dbReference>
<evidence type="ECO:0000256" key="6">
    <source>
        <dbReference type="ARBA" id="ARBA00023077"/>
    </source>
</evidence>
<feature type="signal peptide" evidence="13">
    <location>
        <begin position="1"/>
        <end position="18"/>
    </location>
</feature>
<dbReference type="GO" id="GO:0044718">
    <property type="term" value="P:siderophore transmembrane transport"/>
    <property type="evidence" value="ECO:0007669"/>
    <property type="project" value="TreeGrafter"/>
</dbReference>
<evidence type="ECO:0000259" key="14">
    <source>
        <dbReference type="Pfam" id="PF00593"/>
    </source>
</evidence>
<keyword evidence="8" id="KW-0675">Receptor</keyword>
<evidence type="ECO:0000256" key="11">
    <source>
        <dbReference type="RuleBase" id="RU003357"/>
    </source>
</evidence>
<comment type="subcellular location">
    <subcellularLocation>
        <location evidence="1 10">Cell outer membrane</location>
        <topology evidence="1 10">Multi-pass membrane protein</topology>
    </subcellularLocation>
</comment>
<dbReference type="Gene3D" id="2.60.40.1120">
    <property type="entry name" value="Carboxypeptidase-like, regulatory domain"/>
    <property type="match status" value="1"/>
</dbReference>
<keyword evidence="17" id="KW-1185">Reference proteome</keyword>
<keyword evidence="2 10" id="KW-0813">Transport</keyword>
<evidence type="ECO:0000313" key="16">
    <source>
        <dbReference type="EMBL" id="SMD37355.1"/>
    </source>
</evidence>
<evidence type="ECO:0000313" key="17">
    <source>
        <dbReference type="Proteomes" id="UP000192472"/>
    </source>
</evidence>
<feature type="chain" id="PRO_5012642096" evidence="13">
    <location>
        <begin position="19"/>
        <end position="752"/>
    </location>
</feature>
<dbReference type="Pfam" id="PF07715">
    <property type="entry name" value="Plug"/>
    <property type="match status" value="1"/>
</dbReference>
<dbReference type="Gene3D" id="2.170.130.10">
    <property type="entry name" value="TonB-dependent receptor, plug domain"/>
    <property type="match status" value="1"/>
</dbReference>
<feature type="domain" description="TonB-dependent receptor plug" evidence="15">
    <location>
        <begin position="132"/>
        <end position="218"/>
    </location>
</feature>
<dbReference type="AlphaFoldDB" id="A0A1W2GL28"/>
<name>A0A1W2GL28_REIFA</name>
<dbReference type="InterPro" id="IPR037066">
    <property type="entry name" value="Plug_dom_sf"/>
</dbReference>
<dbReference type="Pfam" id="PF13715">
    <property type="entry name" value="CarbopepD_reg_2"/>
    <property type="match status" value="1"/>
</dbReference>
<keyword evidence="7 10" id="KW-0472">Membrane</keyword>
<evidence type="ECO:0000256" key="3">
    <source>
        <dbReference type="ARBA" id="ARBA00022452"/>
    </source>
</evidence>
<accession>A0A1W2GL28</accession>
<evidence type="ECO:0000256" key="13">
    <source>
        <dbReference type="SAM" id="SignalP"/>
    </source>
</evidence>
<dbReference type="Proteomes" id="UP000192472">
    <property type="component" value="Unassembled WGS sequence"/>
</dbReference>
<dbReference type="OrthoDB" id="9795928at2"/>
<dbReference type="PROSITE" id="PS52016">
    <property type="entry name" value="TONB_DEPENDENT_REC_3"/>
    <property type="match status" value="1"/>
</dbReference>
<proteinExistence type="inferred from homology"/>
<evidence type="ECO:0000256" key="7">
    <source>
        <dbReference type="ARBA" id="ARBA00023136"/>
    </source>
</evidence>
<dbReference type="STRING" id="692418.SAMN04488029_3368"/>
<evidence type="ECO:0000256" key="1">
    <source>
        <dbReference type="ARBA" id="ARBA00004571"/>
    </source>
</evidence>
<feature type="region of interest" description="Disordered" evidence="12">
    <location>
        <begin position="369"/>
        <end position="392"/>
    </location>
</feature>
<evidence type="ECO:0000256" key="10">
    <source>
        <dbReference type="PROSITE-ProRule" id="PRU01360"/>
    </source>
</evidence>
<evidence type="ECO:0000256" key="12">
    <source>
        <dbReference type="SAM" id="MobiDB-lite"/>
    </source>
</evidence>
<dbReference type="EMBL" id="FWYF01000003">
    <property type="protein sequence ID" value="SMD37355.1"/>
    <property type="molecule type" value="Genomic_DNA"/>
</dbReference>
<reference evidence="16 17" key="1">
    <citation type="submission" date="2017-04" db="EMBL/GenBank/DDBJ databases">
        <authorList>
            <person name="Afonso C.L."/>
            <person name="Miller P.J."/>
            <person name="Scott M.A."/>
            <person name="Spackman E."/>
            <person name="Goraichik I."/>
            <person name="Dimitrov K.M."/>
            <person name="Suarez D.L."/>
            <person name="Swayne D.E."/>
        </authorList>
    </citation>
    <scope>NUCLEOTIDE SEQUENCE [LARGE SCALE GENOMIC DNA]</scope>
    <source>
        <strain evidence="16 17">DSM 26133</strain>
    </source>
</reference>
<evidence type="ECO:0000256" key="8">
    <source>
        <dbReference type="ARBA" id="ARBA00023170"/>
    </source>
</evidence>
<feature type="compositionally biased region" description="Acidic residues" evidence="12">
    <location>
        <begin position="378"/>
        <end position="392"/>
    </location>
</feature>
<dbReference type="InterPro" id="IPR012910">
    <property type="entry name" value="Plug_dom"/>
</dbReference>
<dbReference type="SUPFAM" id="SSF49464">
    <property type="entry name" value="Carboxypeptidase regulatory domain-like"/>
    <property type="match status" value="1"/>
</dbReference>
<keyword evidence="6 11" id="KW-0798">TonB box</keyword>
<keyword evidence="3 10" id="KW-1134">Transmembrane beta strand</keyword>
<dbReference type="InterPro" id="IPR039426">
    <property type="entry name" value="TonB-dep_rcpt-like"/>
</dbReference>
<dbReference type="GO" id="GO:0009279">
    <property type="term" value="C:cell outer membrane"/>
    <property type="evidence" value="ECO:0007669"/>
    <property type="project" value="UniProtKB-SubCell"/>
</dbReference>
<evidence type="ECO:0000256" key="2">
    <source>
        <dbReference type="ARBA" id="ARBA00022448"/>
    </source>
</evidence>
<evidence type="ECO:0000256" key="5">
    <source>
        <dbReference type="ARBA" id="ARBA00022729"/>
    </source>
</evidence>
<protein>
    <submittedName>
        <fullName evidence="16">Iron complex outermembrane recepter protein</fullName>
    </submittedName>
</protein>
<dbReference type="InterPro" id="IPR036942">
    <property type="entry name" value="Beta-barrel_TonB_sf"/>
</dbReference>
<comment type="similarity">
    <text evidence="10 11">Belongs to the TonB-dependent receptor family.</text>
</comment>
<evidence type="ECO:0000259" key="15">
    <source>
        <dbReference type="Pfam" id="PF07715"/>
    </source>
</evidence>
<evidence type="ECO:0000256" key="4">
    <source>
        <dbReference type="ARBA" id="ARBA00022692"/>
    </source>
</evidence>
<organism evidence="16 17">
    <name type="scientific">Reichenbachiella faecimaris</name>
    <dbReference type="NCBI Taxonomy" id="692418"/>
    <lineage>
        <taxon>Bacteria</taxon>
        <taxon>Pseudomonadati</taxon>
        <taxon>Bacteroidota</taxon>
        <taxon>Cytophagia</taxon>
        <taxon>Cytophagales</taxon>
        <taxon>Reichenbachiellaceae</taxon>
        <taxon>Reichenbachiella</taxon>
    </lineage>
</organism>
<dbReference type="PANTHER" id="PTHR30069">
    <property type="entry name" value="TONB-DEPENDENT OUTER MEMBRANE RECEPTOR"/>
    <property type="match status" value="1"/>
</dbReference>
<dbReference type="InterPro" id="IPR008969">
    <property type="entry name" value="CarboxyPept-like_regulatory"/>
</dbReference>
<keyword evidence="5 13" id="KW-0732">Signal</keyword>
<dbReference type="Pfam" id="PF00593">
    <property type="entry name" value="TonB_dep_Rec_b-barrel"/>
    <property type="match status" value="1"/>
</dbReference>
<keyword evidence="9 10" id="KW-0998">Cell outer membrane</keyword>
<evidence type="ECO:0000256" key="9">
    <source>
        <dbReference type="ARBA" id="ARBA00023237"/>
    </source>
</evidence>
<gene>
    <name evidence="16" type="ORF">SAMN04488029_3368</name>
</gene>
<sequence length="752" mass="85201">MNKLFFTLIFFYSSIALGQTFKGQVKNADTDEPIAYANVYIEETQSGTRTNESGYFKVDVSILTKMTLQISYMGYQTLVQHVDIENLENNLFLLEPSHLQLDEVVVAVPGGKLGSENVVSIEQQSMVDLNFSSPPTLAMAITQIPGVEQISTGSGIGKPVIRGLTGNRIVVYSQNTRLENQQFGGEHGLGENALGIERVEVVKGPASLLYGADALGGVLYLIDERYTQENRIEGFAASGYTSNTKGLKSSLGFKMNKNRIKWNLFGAYGNHADYQIPNDQRVVNTRFNDISIKSALGYHRKNWVGNIRYSFLKNNIGIPEEAAYTSEVEREMESPYQEIGQHIISFENTFYLGENEISAILGFTSNRRKEFEEHHEHEEEEEEEEHEEHEEGEVALEMLLNTFTYNLKSKFELSSHKTFLTTGLQGMYQTNENFGEEILIPDAHTFDLGIYSVINHSSANDFEWQGGLRFDIRKLDTETMSTHDGSIPEFNQTFAGFNGSFGVSKTWNQLTLKTNLSSGFRPPNTAELLSDGVHHGSLRYERGNRELNSERAVQADLTFELNSEHFHVGLSPFYNYINQYIYLQPGLQVIDDFPVFDYDQTNAKLYGGEISLHYHPHQIHWLHIESSWSSVTAEDENGDALPLIPANRLSSKVKAEFNQDGWIEFKNIFIEHVYKFDQDRVGLDETPTDSYGLLHAGINIEFPFQKGGLVWQIGVNNILDNEYIDHLSRLKSHGIYNPGRNFSFSLRWNWGG</sequence>
<keyword evidence="4 10" id="KW-0812">Transmembrane</keyword>
<dbReference type="RefSeq" id="WP_084373978.1">
    <property type="nucleotide sequence ID" value="NZ_FWYF01000003.1"/>
</dbReference>
<dbReference type="GO" id="GO:0015344">
    <property type="term" value="F:siderophore uptake transmembrane transporter activity"/>
    <property type="evidence" value="ECO:0007669"/>
    <property type="project" value="TreeGrafter"/>
</dbReference>
<feature type="domain" description="TonB-dependent receptor-like beta-barrel" evidence="14">
    <location>
        <begin position="404"/>
        <end position="718"/>
    </location>
</feature>